<proteinExistence type="predicted"/>
<dbReference type="PROSITE" id="PS00018">
    <property type="entry name" value="EF_HAND_1"/>
    <property type="match status" value="2"/>
</dbReference>
<feature type="transmembrane region" description="Helical" evidence="2">
    <location>
        <begin position="103"/>
        <end position="123"/>
    </location>
</feature>
<dbReference type="Pfam" id="PF13202">
    <property type="entry name" value="EF-hand_5"/>
    <property type="match status" value="1"/>
</dbReference>
<feature type="transmembrane region" description="Helical" evidence="2">
    <location>
        <begin position="249"/>
        <end position="273"/>
    </location>
</feature>
<organism evidence="4 5">
    <name type="scientific">Chaetoceros tenuissimus</name>
    <dbReference type="NCBI Taxonomy" id="426638"/>
    <lineage>
        <taxon>Eukaryota</taxon>
        <taxon>Sar</taxon>
        <taxon>Stramenopiles</taxon>
        <taxon>Ochrophyta</taxon>
        <taxon>Bacillariophyta</taxon>
        <taxon>Coscinodiscophyceae</taxon>
        <taxon>Chaetocerotophycidae</taxon>
        <taxon>Chaetocerotales</taxon>
        <taxon>Chaetocerotaceae</taxon>
        <taxon>Chaetoceros</taxon>
    </lineage>
</organism>
<dbReference type="AlphaFoldDB" id="A0AAD3CQL2"/>
<dbReference type="InterPro" id="IPR011992">
    <property type="entry name" value="EF-hand-dom_pair"/>
</dbReference>
<feature type="transmembrane region" description="Helical" evidence="2">
    <location>
        <begin position="416"/>
        <end position="433"/>
    </location>
</feature>
<keyword evidence="2" id="KW-1133">Transmembrane helix</keyword>
<evidence type="ECO:0000256" key="1">
    <source>
        <dbReference type="ARBA" id="ARBA00022837"/>
    </source>
</evidence>
<accession>A0AAD3CQL2</accession>
<evidence type="ECO:0000256" key="2">
    <source>
        <dbReference type="SAM" id="Phobius"/>
    </source>
</evidence>
<dbReference type="SMART" id="SM00054">
    <property type="entry name" value="EFh"/>
    <property type="match status" value="2"/>
</dbReference>
<evidence type="ECO:0000313" key="5">
    <source>
        <dbReference type="Proteomes" id="UP001054902"/>
    </source>
</evidence>
<gene>
    <name evidence="4" type="ORF">CTEN210_05817</name>
</gene>
<feature type="transmembrane region" description="Helical" evidence="2">
    <location>
        <begin position="445"/>
        <end position="468"/>
    </location>
</feature>
<comment type="caution">
    <text evidence="4">The sequence shown here is derived from an EMBL/GenBank/DDBJ whole genome shotgun (WGS) entry which is preliminary data.</text>
</comment>
<keyword evidence="2" id="KW-0812">Transmembrane</keyword>
<evidence type="ECO:0000313" key="4">
    <source>
        <dbReference type="EMBL" id="GFH49341.1"/>
    </source>
</evidence>
<evidence type="ECO:0000259" key="3">
    <source>
        <dbReference type="PROSITE" id="PS50222"/>
    </source>
</evidence>
<dbReference type="InterPro" id="IPR002048">
    <property type="entry name" value="EF_hand_dom"/>
</dbReference>
<dbReference type="Pfam" id="PF13833">
    <property type="entry name" value="EF-hand_8"/>
    <property type="match status" value="1"/>
</dbReference>
<dbReference type="Proteomes" id="UP001054902">
    <property type="component" value="Unassembled WGS sequence"/>
</dbReference>
<feature type="domain" description="EF-hand" evidence="3">
    <location>
        <begin position="369"/>
        <end position="404"/>
    </location>
</feature>
<name>A0AAD3CQL2_9STRA</name>
<feature type="domain" description="EF-hand" evidence="3">
    <location>
        <begin position="198"/>
        <end position="233"/>
    </location>
</feature>
<keyword evidence="5" id="KW-1185">Reference proteome</keyword>
<dbReference type="GO" id="GO:0005509">
    <property type="term" value="F:calcium ion binding"/>
    <property type="evidence" value="ECO:0007669"/>
    <property type="project" value="InterPro"/>
</dbReference>
<feature type="transmembrane region" description="Helical" evidence="2">
    <location>
        <begin position="293"/>
        <end position="318"/>
    </location>
</feature>
<dbReference type="SUPFAM" id="SSF47473">
    <property type="entry name" value="EF-hand"/>
    <property type="match status" value="1"/>
</dbReference>
<sequence length="505" mass="58123">MMTALQKWVLTRSSRNNDHSKHSNDIDIEKVSLTQLQECLHSIVHVEGNVSRFTRFGRLMWAMRYFGGLDFLINTVLYIVAGLLLTVAILIPESVVPYYPHRANMDMTASLLYILCSGSYVAISPIKEYRSKLHSERCIELLRKEMRKRAGGESGKDRYCENSISSFVHNNLFENHPHLSLTKLDLEAFLFEVLGSRYSDRVADDLLREIDLNGDGKISCEEMHCFICADDRRSLDHLKLFMSSIYHSFITPMVLFSLSFMLGSVVSVMKNILLRRNDFDLVWLVGNRNPSLLSGWLFLLGCTFFVFNACSTIKASYINETRAKRLLRIRINYAPYYKADSKFWSEFYSKAAFSKTDFRDLLWHSSIEMSEDEAIACFDLIDTDNDGMITKVELEEFLNVTNKENITILNTCFRNWNVYAQLFWFIGTFGYLLPGYQGVKYHTGYGMLGGIGYLLGGLSCIGISLQMISNTKKRLEKFAQVVLKAMENENEIQLHDPRIRFIPPL</sequence>
<keyword evidence="2" id="KW-0472">Membrane</keyword>
<dbReference type="Gene3D" id="1.10.238.10">
    <property type="entry name" value="EF-hand"/>
    <property type="match status" value="2"/>
</dbReference>
<dbReference type="PROSITE" id="PS50222">
    <property type="entry name" value="EF_HAND_2"/>
    <property type="match status" value="2"/>
</dbReference>
<reference evidence="4 5" key="1">
    <citation type="journal article" date="2021" name="Sci. Rep.">
        <title>The genome of the diatom Chaetoceros tenuissimus carries an ancient integrated fragment of an extant virus.</title>
        <authorList>
            <person name="Hongo Y."/>
            <person name="Kimura K."/>
            <person name="Takaki Y."/>
            <person name="Yoshida Y."/>
            <person name="Baba S."/>
            <person name="Kobayashi G."/>
            <person name="Nagasaki K."/>
            <person name="Hano T."/>
            <person name="Tomaru Y."/>
        </authorList>
    </citation>
    <scope>NUCLEOTIDE SEQUENCE [LARGE SCALE GENOMIC DNA]</scope>
    <source>
        <strain evidence="4 5">NIES-3715</strain>
    </source>
</reference>
<keyword evidence="1" id="KW-0106">Calcium</keyword>
<dbReference type="InterPro" id="IPR018247">
    <property type="entry name" value="EF_Hand_1_Ca_BS"/>
</dbReference>
<protein>
    <recommendedName>
        <fullName evidence="3">EF-hand domain-containing protein</fullName>
    </recommendedName>
</protein>
<dbReference type="EMBL" id="BLLK01000038">
    <property type="protein sequence ID" value="GFH49341.1"/>
    <property type="molecule type" value="Genomic_DNA"/>
</dbReference>
<feature type="transmembrane region" description="Helical" evidence="2">
    <location>
        <begin position="65"/>
        <end position="91"/>
    </location>
</feature>